<dbReference type="Pfam" id="PF00072">
    <property type="entry name" value="Response_reg"/>
    <property type="match status" value="1"/>
</dbReference>
<dbReference type="GO" id="GO:0000156">
    <property type="term" value="F:phosphorelay response regulator activity"/>
    <property type="evidence" value="ECO:0007669"/>
    <property type="project" value="TreeGrafter"/>
</dbReference>
<feature type="modified residue" description="4-aspartylphosphate" evidence="6">
    <location>
        <position position="54"/>
    </location>
</feature>
<organism evidence="10 11">
    <name type="scientific">Desulfomonile tiedjei</name>
    <dbReference type="NCBI Taxonomy" id="2358"/>
    <lineage>
        <taxon>Bacteria</taxon>
        <taxon>Pseudomonadati</taxon>
        <taxon>Thermodesulfobacteriota</taxon>
        <taxon>Desulfomonilia</taxon>
        <taxon>Desulfomonilales</taxon>
        <taxon>Desulfomonilaceae</taxon>
        <taxon>Desulfomonile</taxon>
    </lineage>
</organism>
<evidence type="ECO:0000256" key="3">
    <source>
        <dbReference type="ARBA" id="ARBA00023015"/>
    </source>
</evidence>
<dbReference type="Gene3D" id="3.40.50.2300">
    <property type="match status" value="1"/>
</dbReference>
<proteinExistence type="predicted"/>
<dbReference type="InterPro" id="IPR036388">
    <property type="entry name" value="WH-like_DNA-bd_sf"/>
</dbReference>
<evidence type="ECO:0000256" key="2">
    <source>
        <dbReference type="ARBA" id="ARBA00023012"/>
    </source>
</evidence>
<feature type="domain" description="Response regulatory" evidence="8">
    <location>
        <begin position="5"/>
        <end position="121"/>
    </location>
</feature>
<dbReference type="InterPro" id="IPR016032">
    <property type="entry name" value="Sig_transdc_resp-reg_C-effctor"/>
</dbReference>
<evidence type="ECO:0000256" key="4">
    <source>
        <dbReference type="ARBA" id="ARBA00023125"/>
    </source>
</evidence>
<dbReference type="InterPro" id="IPR039420">
    <property type="entry name" value="WalR-like"/>
</dbReference>
<dbReference type="GO" id="GO:0000976">
    <property type="term" value="F:transcription cis-regulatory region binding"/>
    <property type="evidence" value="ECO:0007669"/>
    <property type="project" value="TreeGrafter"/>
</dbReference>
<dbReference type="GO" id="GO:0032993">
    <property type="term" value="C:protein-DNA complex"/>
    <property type="evidence" value="ECO:0007669"/>
    <property type="project" value="TreeGrafter"/>
</dbReference>
<dbReference type="CDD" id="cd00383">
    <property type="entry name" value="trans_reg_C"/>
    <property type="match status" value="1"/>
</dbReference>
<dbReference type="Gene3D" id="1.10.10.10">
    <property type="entry name" value="Winged helix-like DNA-binding domain superfamily/Winged helix DNA-binding domain"/>
    <property type="match status" value="1"/>
</dbReference>
<protein>
    <submittedName>
        <fullName evidence="10">Response regulator transcription factor</fullName>
    </submittedName>
</protein>
<dbReference type="SMART" id="SM00862">
    <property type="entry name" value="Trans_reg_C"/>
    <property type="match status" value="1"/>
</dbReference>
<evidence type="ECO:0000259" key="8">
    <source>
        <dbReference type="PROSITE" id="PS50110"/>
    </source>
</evidence>
<evidence type="ECO:0000256" key="1">
    <source>
        <dbReference type="ARBA" id="ARBA00022553"/>
    </source>
</evidence>
<keyword evidence="2" id="KW-0902">Two-component regulatory system</keyword>
<dbReference type="SUPFAM" id="SSF46894">
    <property type="entry name" value="C-terminal effector domain of the bipartite response regulators"/>
    <property type="match status" value="1"/>
</dbReference>
<reference evidence="10" key="1">
    <citation type="submission" date="2020-07" db="EMBL/GenBank/DDBJ databases">
        <title>Huge and variable diversity of episymbiotic CPR bacteria and DPANN archaea in groundwater ecosystems.</title>
        <authorList>
            <person name="He C.Y."/>
            <person name="Keren R."/>
            <person name="Whittaker M."/>
            <person name="Farag I.F."/>
            <person name="Doudna J."/>
            <person name="Cate J.H.D."/>
            <person name="Banfield J.F."/>
        </authorList>
    </citation>
    <scope>NUCLEOTIDE SEQUENCE</scope>
    <source>
        <strain evidence="10">NC_groundwater_1664_Pr3_B-0.1um_52_9</strain>
    </source>
</reference>
<dbReference type="SUPFAM" id="SSF52172">
    <property type="entry name" value="CheY-like"/>
    <property type="match status" value="1"/>
</dbReference>
<dbReference type="SMART" id="SM00448">
    <property type="entry name" value="REC"/>
    <property type="match status" value="1"/>
</dbReference>
<dbReference type="Pfam" id="PF00486">
    <property type="entry name" value="Trans_reg_C"/>
    <property type="match status" value="1"/>
</dbReference>
<evidence type="ECO:0000256" key="5">
    <source>
        <dbReference type="ARBA" id="ARBA00023163"/>
    </source>
</evidence>
<sequence length="230" mass="25806">MAKEKVLVVDDDEDILELVRYNLAKEGYQVHCVPSGEQALKKAREDIPDLILLDLMLPGLDGLDVCRQLRNSPETSGIPIIMITAKGEDADIVSGLELGADDYVIKPFSPRVLLARIKKALRKTKPEEPDESSILRIHELLINPARHEVLVKDSPMVLTVSEFRILHFLARRPGWVFSRDQIITAVKGDDYPVTERSVDVQIVGLRKKLGSAGNYIETVRGVGYRFKEQP</sequence>
<dbReference type="FunFam" id="3.40.50.2300:FF:000001">
    <property type="entry name" value="DNA-binding response regulator PhoB"/>
    <property type="match status" value="1"/>
</dbReference>
<dbReference type="Proteomes" id="UP000807825">
    <property type="component" value="Unassembled WGS sequence"/>
</dbReference>
<comment type="caution">
    <text evidence="10">The sequence shown here is derived from an EMBL/GenBank/DDBJ whole genome shotgun (WGS) entry which is preliminary data.</text>
</comment>
<dbReference type="PANTHER" id="PTHR48111">
    <property type="entry name" value="REGULATOR OF RPOS"/>
    <property type="match status" value="1"/>
</dbReference>
<name>A0A9D6V4Z5_9BACT</name>
<feature type="DNA-binding region" description="OmpR/PhoB-type" evidence="7">
    <location>
        <begin position="132"/>
        <end position="228"/>
    </location>
</feature>
<feature type="domain" description="OmpR/PhoB-type" evidence="9">
    <location>
        <begin position="132"/>
        <end position="228"/>
    </location>
</feature>
<evidence type="ECO:0000259" key="9">
    <source>
        <dbReference type="PROSITE" id="PS51755"/>
    </source>
</evidence>
<dbReference type="PROSITE" id="PS51755">
    <property type="entry name" value="OMPR_PHOB"/>
    <property type="match status" value="1"/>
</dbReference>
<dbReference type="EMBL" id="JACRDE010000545">
    <property type="protein sequence ID" value="MBI5251948.1"/>
    <property type="molecule type" value="Genomic_DNA"/>
</dbReference>
<accession>A0A9D6V4Z5</accession>
<dbReference type="PROSITE" id="PS50110">
    <property type="entry name" value="RESPONSE_REGULATORY"/>
    <property type="match status" value="1"/>
</dbReference>
<dbReference type="InterPro" id="IPR001789">
    <property type="entry name" value="Sig_transdc_resp-reg_receiver"/>
</dbReference>
<evidence type="ECO:0000256" key="7">
    <source>
        <dbReference type="PROSITE-ProRule" id="PRU01091"/>
    </source>
</evidence>
<evidence type="ECO:0000313" key="11">
    <source>
        <dbReference type="Proteomes" id="UP000807825"/>
    </source>
</evidence>
<keyword evidence="3" id="KW-0805">Transcription regulation</keyword>
<dbReference type="AlphaFoldDB" id="A0A9D6V4Z5"/>
<dbReference type="GO" id="GO:0005829">
    <property type="term" value="C:cytosol"/>
    <property type="evidence" value="ECO:0007669"/>
    <property type="project" value="TreeGrafter"/>
</dbReference>
<dbReference type="PANTHER" id="PTHR48111:SF40">
    <property type="entry name" value="PHOSPHATE REGULON TRANSCRIPTIONAL REGULATORY PROTEIN PHOB"/>
    <property type="match status" value="1"/>
</dbReference>
<evidence type="ECO:0000256" key="6">
    <source>
        <dbReference type="PROSITE-ProRule" id="PRU00169"/>
    </source>
</evidence>
<gene>
    <name evidence="10" type="ORF">HY912_20845</name>
</gene>
<dbReference type="GO" id="GO:0006355">
    <property type="term" value="P:regulation of DNA-templated transcription"/>
    <property type="evidence" value="ECO:0007669"/>
    <property type="project" value="InterPro"/>
</dbReference>
<dbReference type="InterPro" id="IPR011006">
    <property type="entry name" value="CheY-like_superfamily"/>
</dbReference>
<keyword evidence="1 6" id="KW-0597">Phosphoprotein</keyword>
<keyword evidence="5" id="KW-0804">Transcription</keyword>
<dbReference type="InterPro" id="IPR001867">
    <property type="entry name" value="OmpR/PhoB-type_DNA-bd"/>
</dbReference>
<evidence type="ECO:0000313" key="10">
    <source>
        <dbReference type="EMBL" id="MBI5251948.1"/>
    </source>
</evidence>
<keyword evidence="4 7" id="KW-0238">DNA-binding</keyword>